<dbReference type="AlphaFoldDB" id="A0A813BY72"/>
<comment type="caution">
    <text evidence="1">The sequence shown here is derived from an EMBL/GenBank/DDBJ whole genome shotgun (WGS) entry which is preliminary data.</text>
</comment>
<proteinExistence type="predicted"/>
<keyword evidence="2" id="KW-1185">Reference proteome</keyword>
<feature type="non-terminal residue" evidence="1">
    <location>
        <position position="1"/>
    </location>
</feature>
<organism evidence="1 2">
    <name type="scientific">Symbiodinium necroappetens</name>
    <dbReference type="NCBI Taxonomy" id="1628268"/>
    <lineage>
        <taxon>Eukaryota</taxon>
        <taxon>Sar</taxon>
        <taxon>Alveolata</taxon>
        <taxon>Dinophyceae</taxon>
        <taxon>Suessiales</taxon>
        <taxon>Symbiodiniaceae</taxon>
        <taxon>Symbiodinium</taxon>
    </lineage>
</organism>
<sequence length="451" mass="48832">LGGYYTIQGTDDAITAALANYFTRAEATANLVAGITECKDYTDTSLLDYSTTAAMNQAIADALVPYGTAQRDAAIAAALAAYDTRAQTDSPGGHHGWLGAREIEQHQSWNGGPTFNLLRGTNVLRNLSVAGALTATFQNLDDTILIESDSYARSETYTQLETGATAALDALNLSQYRTKAQVLALIAGELVPYSEQGEVSSYVAGELSNYATNSSVSSSISSALTSYDLSGTVDSKIITALLDFYTRAETDQAIADAVSSGTDLSAYYTSAETDQEIADAIAGLVGVYVRWTELQAPIINEINIALLDQRPWAARRAQLNASDQTIALNTTSGTANLVIEPNTGGSYNGEVICFYGFQNLSDERLKTNVRPISEDEAQELFDGVEARGRRCRQPVVAQEVEPSGALGKSFCKLRNFDDRELMTLDYQRMTALWQTCKSLQPRIEKLEKKKR</sequence>
<gene>
    <name evidence="1" type="ORF">SNEC2469_LOCUS32151</name>
</gene>
<protein>
    <recommendedName>
        <fullName evidence="3">Peptidase S74 domain-containing protein</fullName>
    </recommendedName>
</protein>
<evidence type="ECO:0008006" key="3">
    <source>
        <dbReference type="Google" id="ProtNLM"/>
    </source>
</evidence>
<feature type="non-terminal residue" evidence="1">
    <location>
        <position position="451"/>
    </location>
</feature>
<evidence type="ECO:0000313" key="2">
    <source>
        <dbReference type="Proteomes" id="UP000601435"/>
    </source>
</evidence>
<dbReference type="EMBL" id="CAJNJA010080318">
    <property type="protein sequence ID" value="CAE7927251.1"/>
    <property type="molecule type" value="Genomic_DNA"/>
</dbReference>
<name>A0A813BY72_9DINO</name>
<accession>A0A813BY72</accession>
<reference evidence="1" key="1">
    <citation type="submission" date="2021-02" db="EMBL/GenBank/DDBJ databases">
        <authorList>
            <person name="Dougan E. K."/>
            <person name="Rhodes N."/>
            <person name="Thang M."/>
            <person name="Chan C."/>
        </authorList>
    </citation>
    <scope>NUCLEOTIDE SEQUENCE</scope>
</reference>
<dbReference type="Proteomes" id="UP000601435">
    <property type="component" value="Unassembled WGS sequence"/>
</dbReference>
<evidence type="ECO:0000313" key="1">
    <source>
        <dbReference type="EMBL" id="CAE7927251.1"/>
    </source>
</evidence>